<organism evidence="6 7">
    <name type="scientific">Polaribacter reichenbachii</name>
    <dbReference type="NCBI Taxonomy" id="996801"/>
    <lineage>
        <taxon>Bacteria</taxon>
        <taxon>Pseudomonadati</taxon>
        <taxon>Bacteroidota</taxon>
        <taxon>Flavobacteriia</taxon>
        <taxon>Flavobacteriales</taxon>
        <taxon>Flavobacteriaceae</taxon>
    </lineage>
</organism>
<dbReference type="InterPro" id="IPR009061">
    <property type="entry name" value="DNA-bd_dom_put_sf"/>
</dbReference>
<dbReference type="InterPro" id="IPR036594">
    <property type="entry name" value="Meth_synthase_dom"/>
</dbReference>
<dbReference type="PANTHER" id="PTHR30204">
    <property type="entry name" value="REDOX-CYCLING DRUG-SENSING TRANSCRIPTIONAL ACTIVATOR SOXR"/>
    <property type="match status" value="1"/>
</dbReference>
<evidence type="ECO:0000313" key="7">
    <source>
        <dbReference type="Proteomes" id="UP000092612"/>
    </source>
</evidence>
<accession>A0A1B8U089</accession>
<protein>
    <submittedName>
        <fullName evidence="6">MerR family transcriptional regulator</fullName>
    </submittedName>
</protein>
<dbReference type="InterPro" id="IPR000551">
    <property type="entry name" value="MerR-type_HTH_dom"/>
</dbReference>
<dbReference type="OrthoDB" id="9800334at2"/>
<dbReference type="AlphaFoldDB" id="A0A1B8U089"/>
<dbReference type="InterPro" id="IPR047057">
    <property type="entry name" value="MerR_fam"/>
</dbReference>
<dbReference type="GO" id="GO:0003700">
    <property type="term" value="F:DNA-binding transcription factor activity"/>
    <property type="evidence" value="ECO:0007669"/>
    <property type="project" value="InterPro"/>
</dbReference>
<dbReference type="Proteomes" id="UP000092612">
    <property type="component" value="Unassembled WGS sequence"/>
</dbReference>
<dbReference type="GO" id="GO:0003677">
    <property type="term" value="F:DNA binding"/>
    <property type="evidence" value="ECO:0007669"/>
    <property type="project" value="UniProtKB-KW"/>
</dbReference>
<evidence type="ECO:0000256" key="3">
    <source>
        <dbReference type="ARBA" id="ARBA00023125"/>
    </source>
</evidence>
<dbReference type="Pfam" id="PF13411">
    <property type="entry name" value="MerR_1"/>
    <property type="match status" value="1"/>
</dbReference>
<keyword evidence="3" id="KW-0238">DNA-binding</keyword>
<dbReference type="InterPro" id="IPR003759">
    <property type="entry name" value="Cbl-bd_cap"/>
</dbReference>
<evidence type="ECO:0000256" key="2">
    <source>
        <dbReference type="ARBA" id="ARBA00023015"/>
    </source>
</evidence>
<dbReference type="Pfam" id="PF02607">
    <property type="entry name" value="B12-binding_2"/>
    <property type="match status" value="1"/>
</dbReference>
<sequence>MLNKIQIKLNNIKQDFTIKDLENISGIKAHTIRIWEKRYNLLQPKRTDTNIRYYSPENLTKLLNIVLLNKNNFKISKIAAMSEDDITTKSRELAFNIAINDEAINALKVAMFQFDKILFNNTYNKLLHKKTFREIFKDIFIPFLDHIGLLWQTETLLPAHEHFISNLIAQKIQTNTEKLQYSISNTNKTYVLFLPENEIHELGLLYLNYELVLRGHHTIYLGQSLPLNNLNYFLESEREVCFISSFTIQPYDDKIEGYFNQIEEVMKDTKNQFIAVGRKVDKVKHLQLIDNIQLHYSISDLLKVL</sequence>
<reference evidence="7" key="1">
    <citation type="submission" date="2016-02" db="EMBL/GenBank/DDBJ databases">
        <title>Paenibacillus sp. LPB0068, isolated from Crassostrea gigas.</title>
        <authorList>
            <person name="Shin S.-K."/>
            <person name="Yi H."/>
        </authorList>
    </citation>
    <scope>NUCLEOTIDE SEQUENCE [LARGE SCALE GENOMIC DNA]</scope>
    <source>
        <strain evidence="7">KCTC 23969</strain>
    </source>
</reference>
<dbReference type="EMBL" id="LSFL01000031">
    <property type="protein sequence ID" value="OBY65280.1"/>
    <property type="molecule type" value="Genomic_DNA"/>
</dbReference>
<dbReference type="PROSITE" id="PS50937">
    <property type="entry name" value="HTH_MERR_2"/>
    <property type="match status" value="1"/>
</dbReference>
<dbReference type="Gene3D" id="3.40.50.280">
    <property type="entry name" value="Cobalamin-binding domain"/>
    <property type="match status" value="1"/>
</dbReference>
<dbReference type="SMART" id="SM00422">
    <property type="entry name" value="HTH_MERR"/>
    <property type="match status" value="1"/>
</dbReference>
<keyword evidence="7" id="KW-1185">Reference proteome</keyword>
<dbReference type="Gene3D" id="1.10.1660.10">
    <property type="match status" value="1"/>
</dbReference>
<keyword evidence="2" id="KW-0805">Transcription regulation</keyword>
<gene>
    <name evidence="6" type="ORF">LPB301_09245</name>
</gene>
<dbReference type="STRING" id="996801.BW723_12525"/>
<comment type="caution">
    <text evidence="6">The sequence shown here is derived from an EMBL/GenBank/DDBJ whole genome shotgun (WGS) entry which is preliminary data.</text>
</comment>
<evidence type="ECO:0000256" key="1">
    <source>
        <dbReference type="ARBA" id="ARBA00022491"/>
    </source>
</evidence>
<keyword evidence="1" id="KW-0678">Repressor</keyword>
<dbReference type="PANTHER" id="PTHR30204:SF69">
    <property type="entry name" value="MERR-FAMILY TRANSCRIPTIONAL REGULATOR"/>
    <property type="match status" value="1"/>
</dbReference>
<dbReference type="SUPFAM" id="SSF46955">
    <property type="entry name" value="Putative DNA-binding domain"/>
    <property type="match status" value="1"/>
</dbReference>
<dbReference type="Gene3D" id="1.10.1240.10">
    <property type="entry name" value="Methionine synthase domain"/>
    <property type="match status" value="1"/>
</dbReference>
<evidence type="ECO:0000313" key="6">
    <source>
        <dbReference type="EMBL" id="OBY65280.1"/>
    </source>
</evidence>
<evidence type="ECO:0000256" key="4">
    <source>
        <dbReference type="ARBA" id="ARBA00023163"/>
    </source>
</evidence>
<proteinExistence type="predicted"/>
<keyword evidence="4" id="KW-0804">Transcription</keyword>
<dbReference type="KEGG" id="prn:BW723_12525"/>
<feature type="domain" description="HTH merR-type" evidence="5">
    <location>
        <begin position="15"/>
        <end position="84"/>
    </location>
</feature>
<evidence type="ECO:0000259" key="5">
    <source>
        <dbReference type="PROSITE" id="PS50937"/>
    </source>
</evidence>
<name>A0A1B8U089_9FLAO</name>
<dbReference type="CDD" id="cd01104">
    <property type="entry name" value="HTH_MlrA-CarA"/>
    <property type="match status" value="1"/>
</dbReference>